<dbReference type="EMBL" id="JBCLYO010000011">
    <property type="protein sequence ID" value="KAL0085192.1"/>
    <property type="molecule type" value="Genomic_DNA"/>
</dbReference>
<protein>
    <submittedName>
        <fullName evidence="1">Uncharacterized protein</fullName>
    </submittedName>
</protein>
<gene>
    <name evidence="1" type="ORF">J3Q64DRAFT_1835603</name>
</gene>
<accession>A0ABR3B0J6</accession>
<keyword evidence="2" id="KW-1185">Reference proteome</keyword>
<organism evidence="1 2">
    <name type="scientific">Phycomyces blakesleeanus</name>
    <dbReference type="NCBI Taxonomy" id="4837"/>
    <lineage>
        <taxon>Eukaryota</taxon>
        <taxon>Fungi</taxon>
        <taxon>Fungi incertae sedis</taxon>
        <taxon>Mucoromycota</taxon>
        <taxon>Mucoromycotina</taxon>
        <taxon>Mucoromycetes</taxon>
        <taxon>Mucorales</taxon>
        <taxon>Phycomycetaceae</taxon>
        <taxon>Phycomyces</taxon>
    </lineage>
</organism>
<proteinExistence type="predicted"/>
<comment type="caution">
    <text evidence="1">The sequence shown here is derived from an EMBL/GenBank/DDBJ whole genome shotgun (WGS) entry which is preliminary data.</text>
</comment>
<name>A0ABR3B0J6_PHYBL</name>
<evidence type="ECO:0000313" key="1">
    <source>
        <dbReference type="EMBL" id="KAL0085192.1"/>
    </source>
</evidence>
<reference evidence="1 2" key="1">
    <citation type="submission" date="2024-04" db="EMBL/GenBank/DDBJ databases">
        <title>Symmetric and asymmetric DNA N6-adenine methylation regulates different biological responses in Mucorales.</title>
        <authorList>
            <consortium name="Lawrence Berkeley National Laboratory"/>
            <person name="Lax C."/>
            <person name="Mondo S.J."/>
            <person name="Osorio-Concepcion M."/>
            <person name="Muszewska A."/>
            <person name="Corrochano-Luque M."/>
            <person name="Gutierrez G."/>
            <person name="Riley R."/>
            <person name="Lipzen A."/>
            <person name="Guo J."/>
            <person name="Hundley H."/>
            <person name="Amirebrahimi M."/>
            <person name="Ng V."/>
            <person name="Lorenzo-Gutierrez D."/>
            <person name="Binder U."/>
            <person name="Yang J."/>
            <person name="Song Y."/>
            <person name="Canovas D."/>
            <person name="Navarro E."/>
            <person name="Freitag M."/>
            <person name="Gabaldon T."/>
            <person name="Grigoriev I.V."/>
            <person name="Corrochano L.M."/>
            <person name="Nicolas F.E."/>
            <person name="Garre V."/>
        </authorList>
    </citation>
    <scope>NUCLEOTIDE SEQUENCE [LARGE SCALE GENOMIC DNA]</scope>
    <source>
        <strain evidence="1 2">L51</strain>
    </source>
</reference>
<evidence type="ECO:0000313" key="2">
    <source>
        <dbReference type="Proteomes" id="UP001448207"/>
    </source>
</evidence>
<dbReference type="Proteomes" id="UP001448207">
    <property type="component" value="Unassembled WGS sequence"/>
</dbReference>
<sequence>MKSWPIYKKKSNGVDNSIREEDYERIPCWKRSTKENSIIFCLCSPRVSDRLLLDAIKTKFPNEKVISSKKLSKSCALDHTYCPYNAHEYILSSKEIFFHPNQKFMLVDYYVYPSRMKIRQ</sequence>